<reference evidence="3" key="1">
    <citation type="journal article" date="2024" name="IScience">
        <title>Strigolactones Initiate the Formation of Haustorium-like Structures in Castilleja.</title>
        <authorList>
            <person name="Buerger M."/>
            <person name="Peterson D."/>
            <person name="Chory J."/>
        </authorList>
    </citation>
    <scope>NUCLEOTIDE SEQUENCE [LARGE SCALE GENOMIC DNA]</scope>
</reference>
<dbReference type="AlphaFoldDB" id="A0ABD3DZH4"/>
<keyword evidence="3" id="KW-1185">Reference proteome</keyword>
<evidence type="ECO:0000313" key="3">
    <source>
        <dbReference type="Proteomes" id="UP001632038"/>
    </source>
</evidence>
<feature type="compositionally biased region" description="Basic and acidic residues" evidence="1">
    <location>
        <begin position="636"/>
        <end position="646"/>
    </location>
</feature>
<gene>
    <name evidence="2" type="ORF">CASFOL_008614</name>
</gene>
<dbReference type="EMBL" id="JAVIJP010000009">
    <property type="protein sequence ID" value="KAL3647646.1"/>
    <property type="molecule type" value="Genomic_DNA"/>
</dbReference>
<dbReference type="SUPFAM" id="SSF101898">
    <property type="entry name" value="NHL repeat"/>
    <property type="match status" value="1"/>
</dbReference>
<dbReference type="Gene3D" id="2.120.10.30">
    <property type="entry name" value="TolB, C-terminal domain"/>
    <property type="match status" value="1"/>
</dbReference>
<proteinExistence type="predicted"/>
<evidence type="ECO:0000256" key="1">
    <source>
        <dbReference type="SAM" id="MobiDB-lite"/>
    </source>
</evidence>
<feature type="region of interest" description="Disordered" evidence="1">
    <location>
        <begin position="626"/>
        <end position="646"/>
    </location>
</feature>
<organism evidence="2 3">
    <name type="scientific">Castilleja foliolosa</name>
    <dbReference type="NCBI Taxonomy" id="1961234"/>
    <lineage>
        <taxon>Eukaryota</taxon>
        <taxon>Viridiplantae</taxon>
        <taxon>Streptophyta</taxon>
        <taxon>Embryophyta</taxon>
        <taxon>Tracheophyta</taxon>
        <taxon>Spermatophyta</taxon>
        <taxon>Magnoliopsida</taxon>
        <taxon>eudicotyledons</taxon>
        <taxon>Gunneridae</taxon>
        <taxon>Pentapetalae</taxon>
        <taxon>asterids</taxon>
        <taxon>lamiids</taxon>
        <taxon>Lamiales</taxon>
        <taxon>Orobanchaceae</taxon>
        <taxon>Pedicularideae</taxon>
        <taxon>Castillejinae</taxon>
        <taxon>Castilleja</taxon>
    </lineage>
</organism>
<dbReference type="PANTHER" id="PTHR46388:SF3">
    <property type="entry name" value="DUF1618 DOMAIN-CONTAINING PROTEIN"/>
    <property type="match status" value="1"/>
</dbReference>
<dbReference type="InterPro" id="IPR011042">
    <property type="entry name" value="6-blade_b-propeller_TolB-like"/>
</dbReference>
<evidence type="ECO:0000313" key="2">
    <source>
        <dbReference type="EMBL" id="KAL3647646.1"/>
    </source>
</evidence>
<comment type="caution">
    <text evidence="2">The sequence shown here is derived from an EMBL/GenBank/DDBJ whole genome shotgun (WGS) entry which is preliminary data.</text>
</comment>
<protein>
    <recommendedName>
        <fullName evidence="4">NHL repeat-containing protein 2</fullName>
    </recommendedName>
</protein>
<evidence type="ECO:0008006" key="4">
    <source>
        <dbReference type="Google" id="ProtNLM"/>
    </source>
</evidence>
<dbReference type="PANTHER" id="PTHR46388">
    <property type="entry name" value="NHL REPEAT-CONTAINING PROTEIN 2"/>
    <property type="match status" value="1"/>
</dbReference>
<accession>A0ABD3DZH4</accession>
<name>A0ABD3DZH4_9LAMI</name>
<dbReference type="Proteomes" id="UP001632038">
    <property type="component" value="Unassembled WGS sequence"/>
</dbReference>
<sequence length="763" mass="86294">MHFRFRRMRHILGVLPKIYPGTSYRLLGSGVNFLARSTASWCNGNDSIYRVLDLPGCRMQRYSSVSATKNAISSGDILSFIRSYIHQPRGPSHCWLNTIGGNEKLLKEDGIVLVLIGEYTEDSLGANQNTLEMFDKAKALQQRYPFLQVVALQHRKSMCISDTSKYLFQRIVKEYVTFPILLSKEKSFEMPNIPCYIISKGFQNPVIFSGDDINLKALEEAILDLNVKNGEEANVDDVKSTTWVKPIEFVKEPDICSASRNLLFTFPGCISVEEDGNRLFLSDVNHHRIIVFNSNGKILDAIGSSPGFEDGEFEVAKLMRPAASFYQDSEDCLYFCDSENHAIRRADMSRRVVETVFPLTSGNKRSKGLFQWILDKIWTGQNTTKSKPDEFNPESFLFPWHILSSSDDDIFVLNQSFGTLWIVELKSSSMREVVKEPSKIMEICGQAISEKCVPLKHVPGDWLQQRAKPISARSFEGISYAGLMSSVATFKDHVVMCDTVGQTVVKFSEESGSAKSFRFTNFGVLGLPYWLASSLERIYATDELSRVDPDHSQIFRLLPGKVDILLNVDIPQDTDLVELPQEGCIWRQARGSAMEASGLENKAESSEKVGVAQQWYDEIDNLSFLTPEEETSKEEEESRRQGEEIQDGRVRIGCTVNTSPGTSEAIIYAALYLRLKKNPNLQFDSRENKATRIADILDPKRKVKKDELVNQLTMMSDRDLEEVIFMKPLHVRLKFICRDHAKSDKNTKVVVLTDSSVEVQVTL</sequence>